<evidence type="ECO:0000256" key="1">
    <source>
        <dbReference type="ARBA" id="ARBA00004141"/>
    </source>
</evidence>
<feature type="region of interest" description="Disordered" evidence="6">
    <location>
        <begin position="174"/>
        <end position="244"/>
    </location>
</feature>
<feature type="region of interest" description="Disordered" evidence="6">
    <location>
        <begin position="264"/>
        <end position="286"/>
    </location>
</feature>
<feature type="transmembrane region" description="Helical" evidence="7">
    <location>
        <begin position="571"/>
        <end position="596"/>
    </location>
</feature>
<accession>A0A7S4QM11</accession>
<proteinExistence type="predicted"/>
<feature type="compositionally biased region" description="Low complexity" evidence="6">
    <location>
        <begin position="269"/>
        <end position="279"/>
    </location>
</feature>
<dbReference type="PANTHER" id="PTHR45689">
    <property type="entry name" value="I[[H]] CHANNEL, ISOFORM E"/>
    <property type="match status" value="1"/>
</dbReference>
<dbReference type="SUPFAM" id="SSF51206">
    <property type="entry name" value="cAMP-binding domain-like"/>
    <property type="match status" value="1"/>
</dbReference>
<dbReference type="GO" id="GO:0005249">
    <property type="term" value="F:voltage-gated potassium channel activity"/>
    <property type="evidence" value="ECO:0007669"/>
    <property type="project" value="TreeGrafter"/>
</dbReference>
<feature type="domain" description="Ion transport" evidence="8">
    <location>
        <begin position="434"/>
        <end position="671"/>
    </location>
</feature>
<feature type="compositionally biased region" description="Pro residues" evidence="6">
    <location>
        <begin position="54"/>
        <end position="63"/>
    </location>
</feature>
<evidence type="ECO:0000256" key="5">
    <source>
        <dbReference type="SAM" id="Coils"/>
    </source>
</evidence>
<evidence type="ECO:0000256" key="2">
    <source>
        <dbReference type="ARBA" id="ARBA00022692"/>
    </source>
</evidence>
<evidence type="ECO:0000256" key="6">
    <source>
        <dbReference type="SAM" id="MobiDB-lite"/>
    </source>
</evidence>
<evidence type="ECO:0000256" key="3">
    <source>
        <dbReference type="ARBA" id="ARBA00022989"/>
    </source>
</evidence>
<protein>
    <recommendedName>
        <fullName evidence="8">Ion transport domain-containing protein</fullName>
    </recommendedName>
</protein>
<dbReference type="InterPro" id="IPR018490">
    <property type="entry name" value="cNMP-bd_dom_sf"/>
</dbReference>
<comment type="subcellular location">
    <subcellularLocation>
        <location evidence="1">Membrane</location>
        <topology evidence="1">Multi-pass membrane protein</topology>
    </subcellularLocation>
</comment>
<dbReference type="PANTHER" id="PTHR45689:SF5">
    <property type="entry name" value="I[[H]] CHANNEL, ISOFORM E"/>
    <property type="match status" value="1"/>
</dbReference>
<name>A0A7S4QM11_9DINO</name>
<evidence type="ECO:0000256" key="4">
    <source>
        <dbReference type="ARBA" id="ARBA00023136"/>
    </source>
</evidence>
<gene>
    <name evidence="9" type="ORF">AMON00008_LOCUS22567</name>
</gene>
<evidence type="ECO:0000259" key="8">
    <source>
        <dbReference type="Pfam" id="PF00520"/>
    </source>
</evidence>
<sequence>MEAAQGFRELLERAAQAHDTEVQLLRTEIRDLKAALARARWTGSPRIVEGESPEPIPPAPLEPPLLALPAAMSPRQASKASARSPSEESECASRLRRHRPSEDSIVILPGGTGGEPSPPPSGMPLIRASIGIPADLNPGSTSEEPAPPPSGKPRTRASITSATDLNRGVFNLRNPLRTASGNGGWTSHKPSGRSNRRTLSNTERDEWIRKVKSPTPLEPVPAWSLGGPPAVSTGSRQRRASEGSLTPLVPSVAGEAMHPGIASGFIDTSRSPRLPSPSLGGDMSARDSLPPRYFGFGGRQNEVESREHFAESLQSVMQRVVLEALEKSRTSARDSFASRRGSDLDTAWGSVTDGPPEGIMELSSAWADIVRATLSKSQGSRQNISAPSSGASTPSMLRRGGATFIDLIEGPTRRSFSSVLKSRMVSPSSRARLAWDLLGALFLVWDLVIVPLQCFDLPYSTGIWAFNLVTTCFWTLDIITSFFVGYHFKGFVIMDPKRVAMRYLKSWFFLDLVIVTMDWQYHFLQSEGYASALGKVSRGLRAVRLLRVAKLQTLLSEVNLKAIIRSEVTRTLLGILKTICAILVLNHFMACGFYGLQYVHQMEHTWVAANFRPADNLSYRYWTSVHWSLTQFTPASMEVVPVNTFERCYAVAAVLLALMCISTFVSSVTSTMTKFGNRNLAQQHQSSVLYHFLGQRSISMDLVNRVWHYLNDRDVNYRQARTREEDVELFAFLPESLKLDLHCEMYMPALTWHPFFRQYSQLDAQAVRALCKSAIKEYSLRANEELFGDRAGQVAVSHMFFLTEGVLMYSYPESEAQSCVWLQSEVHAGEWACEAALWAVSLSLAGPYVAAEDSELLLLSAAEFAAVARKFPQSSTFATEYGAAFMEYVKDESRECKWSGSLSNSRFHLQDLVTEVMSNLVHEG</sequence>
<reference evidence="9" key="1">
    <citation type="submission" date="2021-01" db="EMBL/GenBank/DDBJ databases">
        <authorList>
            <person name="Corre E."/>
            <person name="Pelletier E."/>
            <person name="Niang G."/>
            <person name="Scheremetjew M."/>
            <person name="Finn R."/>
            <person name="Kale V."/>
            <person name="Holt S."/>
            <person name="Cochrane G."/>
            <person name="Meng A."/>
            <person name="Brown T."/>
            <person name="Cohen L."/>
        </authorList>
    </citation>
    <scope>NUCLEOTIDE SEQUENCE</scope>
    <source>
        <strain evidence="9">CCMP3105</strain>
    </source>
</reference>
<keyword evidence="4 7" id="KW-0472">Membrane</keyword>
<keyword evidence="5" id="KW-0175">Coiled coil</keyword>
<feature type="transmembrane region" description="Helical" evidence="7">
    <location>
        <begin position="464"/>
        <end position="488"/>
    </location>
</feature>
<dbReference type="GO" id="GO:0003254">
    <property type="term" value="P:regulation of membrane depolarization"/>
    <property type="evidence" value="ECO:0007669"/>
    <property type="project" value="TreeGrafter"/>
</dbReference>
<dbReference type="GO" id="GO:0098855">
    <property type="term" value="C:HCN channel complex"/>
    <property type="evidence" value="ECO:0007669"/>
    <property type="project" value="TreeGrafter"/>
</dbReference>
<dbReference type="Pfam" id="PF00520">
    <property type="entry name" value="Ion_trans"/>
    <property type="match status" value="1"/>
</dbReference>
<evidence type="ECO:0000313" key="9">
    <source>
        <dbReference type="EMBL" id="CAE4587693.1"/>
    </source>
</evidence>
<dbReference type="AlphaFoldDB" id="A0A7S4QM11"/>
<feature type="region of interest" description="Disordered" evidence="6">
    <location>
        <begin position="40"/>
        <end position="161"/>
    </location>
</feature>
<dbReference type="EMBL" id="HBNR01032884">
    <property type="protein sequence ID" value="CAE4587693.1"/>
    <property type="molecule type" value="Transcribed_RNA"/>
</dbReference>
<dbReference type="GO" id="GO:0035725">
    <property type="term" value="P:sodium ion transmembrane transport"/>
    <property type="evidence" value="ECO:0007669"/>
    <property type="project" value="TreeGrafter"/>
</dbReference>
<dbReference type="InterPro" id="IPR005821">
    <property type="entry name" value="Ion_trans_dom"/>
</dbReference>
<organism evidence="9">
    <name type="scientific">Alexandrium monilatum</name>
    <dbReference type="NCBI Taxonomy" id="311494"/>
    <lineage>
        <taxon>Eukaryota</taxon>
        <taxon>Sar</taxon>
        <taxon>Alveolata</taxon>
        <taxon>Dinophyceae</taxon>
        <taxon>Gonyaulacales</taxon>
        <taxon>Pyrocystaceae</taxon>
        <taxon>Alexandrium</taxon>
    </lineage>
</organism>
<feature type="coiled-coil region" evidence="5">
    <location>
        <begin position="8"/>
        <end position="35"/>
    </location>
</feature>
<feature type="transmembrane region" description="Helical" evidence="7">
    <location>
        <begin position="649"/>
        <end position="668"/>
    </location>
</feature>
<dbReference type="Gene3D" id="2.60.120.10">
    <property type="entry name" value="Jelly Rolls"/>
    <property type="match status" value="1"/>
</dbReference>
<dbReference type="Gene3D" id="1.10.287.70">
    <property type="match status" value="1"/>
</dbReference>
<keyword evidence="2 7" id="KW-0812">Transmembrane</keyword>
<keyword evidence="3 7" id="KW-1133">Transmembrane helix</keyword>
<dbReference type="InterPro" id="IPR014710">
    <property type="entry name" value="RmlC-like_jellyroll"/>
</dbReference>
<evidence type="ECO:0000256" key="7">
    <source>
        <dbReference type="SAM" id="Phobius"/>
    </source>
</evidence>
<feature type="compositionally biased region" description="Polar residues" evidence="6">
    <location>
        <begin position="75"/>
        <end position="84"/>
    </location>
</feature>
<dbReference type="InterPro" id="IPR051413">
    <property type="entry name" value="K/Na_HCN_channel"/>
</dbReference>
<dbReference type="SUPFAM" id="SSF81324">
    <property type="entry name" value="Voltage-gated potassium channels"/>
    <property type="match status" value="1"/>
</dbReference>